<sequence length="217" mass="24296">MPDHDALQQQAARLVDAAVKTLTHPDKRRRVALRRALGRSPEDPTVRAAHMVVAPILPAHGDKATERAFYSVASMIAAQPRDARDDTAGLNGDADESAQDRQEHDAPAAVDEQESLGATLGRAVANGKAREDTTESRLHLMCRQDVDGIHRHLPRLIATLRADLLPVGWVRLTVDLSRWGRERDLVTKRWLQDYYRTLHAVRAMREKNSQKNEGEDQ</sequence>
<dbReference type="EMBL" id="BMNH01000036">
    <property type="protein sequence ID" value="GGO81329.1"/>
    <property type="molecule type" value="Genomic_DNA"/>
</dbReference>
<evidence type="ECO:0000256" key="1">
    <source>
        <dbReference type="SAM" id="MobiDB-lite"/>
    </source>
</evidence>
<proteinExistence type="predicted"/>
<dbReference type="RefSeq" id="WP_189128520.1">
    <property type="nucleotide sequence ID" value="NZ_BMNH01000036.1"/>
</dbReference>
<comment type="caution">
    <text evidence="2">The sequence shown here is derived from an EMBL/GenBank/DDBJ whole genome shotgun (WGS) entry which is preliminary data.</text>
</comment>
<dbReference type="Gene3D" id="1.10.520.40">
    <property type="entry name" value="CRISPR-associated protein Cse2"/>
    <property type="match status" value="1"/>
</dbReference>
<dbReference type="Proteomes" id="UP000646523">
    <property type="component" value="Unassembled WGS sequence"/>
</dbReference>
<protein>
    <recommendedName>
        <fullName evidence="4">Type I-E CRISPR-associated protein Cse2/CasB</fullName>
    </recommendedName>
</protein>
<feature type="region of interest" description="Disordered" evidence="1">
    <location>
        <begin position="81"/>
        <end position="111"/>
    </location>
</feature>
<dbReference type="NCBIfam" id="TIGR02548">
    <property type="entry name" value="casB_cse2"/>
    <property type="match status" value="1"/>
</dbReference>
<reference evidence="2" key="2">
    <citation type="submission" date="2020-09" db="EMBL/GenBank/DDBJ databases">
        <authorList>
            <person name="Sun Q."/>
            <person name="Zhou Y."/>
        </authorList>
    </citation>
    <scope>NUCLEOTIDE SEQUENCE</scope>
    <source>
        <strain evidence="2">CGMCC 4.7368</strain>
    </source>
</reference>
<accession>A0A918DTF3</accession>
<evidence type="ECO:0000313" key="3">
    <source>
        <dbReference type="Proteomes" id="UP000646523"/>
    </source>
</evidence>
<dbReference type="AlphaFoldDB" id="A0A918DTF3"/>
<dbReference type="InterPro" id="IPR038287">
    <property type="entry name" value="Cse2_sf"/>
</dbReference>
<dbReference type="CDD" id="cd09731">
    <property type="entry name" value="Cse2_I-E"/>
    <property type="match status" value="1"/>
</dbReference>
<dbReference type="InterPro" id="IPR013382">
    <property type="entry name" value="CRISPR-assoc_prot_Cse2"/>
</dbReference>
<gene>
    <name evidence="2" type="ORF">GCM10012289_70050</name>
</gene>
<keyword evidence="3" id="KW-1185">Reference proteome</keyword>
<evidence type="ECO:0000313" key="2">
    <source>
        <dbReference type="EMBL" id="GGO81329.1"/>
    </source>
</evidence>
<dbReference type="Pfam" id="PF09485">
    <property type="entry name" value="CRISPR_Cse2"/>
    <property type="match status" value="1"/>
</dbReference>
<evidence type="ECO:0008006" key="4">
    <source>
        <dbReference type="Google" id="ProtNLM"/>
    </source>
</evidence>
<organism evidence="2 3">
    <name type="scientific">Nonomuraea cavernae</name>
    <dbReference type="NCBI Taxonomy" id="2045107"/>
    <lineage>
        <taxon>Bacteria</taxon>
        <taxon>Bacillati</taxon>
        <taxon>Actinomycetota</taxon>
        <taxon>Actinomycetes</taxon>
        <taxon>Streptosporangiales</taxon>
        <taxon>Streptosporangiaceae</taxon>
        <taxon>Nonomuraea</taxon>
    </lineage>
</organism>
<name>A0A918DTF3_9ACTN</name>
<reference evidence="2" key="1">
    <citation type="journal article" date="2014" name="Int. J. Syst. Evol. Microbiol.">
        <title>Complete genome sequence of Corynebacterium casei LMG S-19264T (=DSM 44701T), isolated from a smear-ripened cheese.</title>
        <authorList>
            <consortium name="US DOE Joint Genome Institute (JGI-PGF)"/>
            <person name="Walter F."/>
            <person name="Albersmeier A."/>
            <person name="Kalinowski J."/>
            <person name="Ruckert C."/>
        </authorList>
    </citation>
    <scope>NUCLEOTIDE SEQUENCE</scope>
    <source>
        <strain evidence="2">CGMCC 4.7368</strain>
    </source>
</reference>